<accession>A0A8H5U753</accession>
<feature type="region of interest" description="Disordered" evidence="1">
    <location>
        <begin position="87"/>
        <end position="155"/>
    </location>
</feature>
<organism evidence="3 4">
    <name type="scientific">Fusarium circinatum</name>
    <name type="common">Pitch canker fungus</name>
    <name type="synonym">Gibberella circinata</name>
    <dbReference type="NCBI Taxonomy" id="48490"/>
    <lineage>
        <taxon>Eukaryota</taxon>
        <taxon>Fungi</taxon>
        <taxon>Dikarya</taxon>
        <taxon>Ascomycota</taxon>
        <taxon>Pezizomycotina</taxon>
        <taxon>Sordariomycetes</taxon>
        <taxon>Hypocreomycetidae</taxon>
        <taxon>Hypocreales</taxon>
        <taxon>Nectriaceae</taxon>
        <taxon>Fusarium</taxon>
        <taxon>Fusarium fujikuroi species complex</taxon>
    </lineage>
</organism>
<reference evidence="3 4" key="2">
    <citation type="submission" date="2020-05" db="EMBL/GenBank/DDBJ databases">
        <title>Identification and distribution of gene clusters putatively required for synthesis of sphingolipid metabolism inhibitors in phylogenetically diverse species of the filamentous fungus Fusarium.</title>
        <authorList>
            <person name="Kim H.-S."/>
            <person name="Busman M."/>
            <person name="Brown D.W."/>
            <person name="Divon H."/>
            <person name="Uhlig S."/>
            <person name="Proctor R.H."/>
        </authorList>
    </citation>
    <scope>NUCLEOTIDE SEQUENCE [LARGE SCALE GENOMIC DNA]</scope>
    <source>
        <strain evidence="3 4">NRRL 25331</strain>
    </source>
</reference>
<dbReference type="EMBL" id="JAAQPE010000161">
    <property type="protein sequence ID" value="KAF5682527.1"/>
    <property type="molecule type" value="Genomic_DNA"/>
</dbReference>
<evidence type="ECO:0000313" key="4">
    <source>
        <dbReference type="Proteomes" id="UP000572754"/>
    </source>
</evidence>
<gene>
    <name evidence="3" type="ORF">FCIRC_4961</name>
</gene>
<dbReference type="AlphaFoldDB" id="A0A8H5U753"/>
<name>A0A8H5U753_FUSCI</name>
<comment type="caution">
    <text evidence="3">The sequence shown here is derived from an EMBL/GenBank/DDBJ whole genome shotgun (WGS) entry which is preliminary data.</text>
</comment>
<evidence type="ECO:0000256" key="1">
    <source>
        <dbReference type="SAM" id="MobiDB-lite"/>
    </source>
</evidence>
<feature type="chain" id="PRO_5034954573" description="PA14 domain-containing protein" evidence="2">
    <location>
        <begin position="22"/>
        <end position="355"/>
    </location>
</feature>
<evidence type="ECO:0000256" key="2">
    <source>
        <dbReference type="SAM" id="SignalP"/>
    </source>
</evidence>
<feature type="signal peptide" evidence="2">
    <location>
        <begin position="1"/>
        <end position="21"/>
    </location>
</feature>
<evidence type="ECO:0008006" key="5">
    <source>
        <dbReference type="Google" id="ProtNLM"/>
    </source>
</evidence>
<sequence length="355" mass="37262">MQSKKLLSLALSLFVVESVVGSPCKPRTSSDTSAASTTLAESTTAILTVPSTTDTTVAVVEASTTAETSETGAETVTTLFTSTTAASVDSTTAEEGTTTAAETTTAAVETTTSGPETTATTEAVTTTGETTTAEAQTITTADAETTTTEATTTTAADPGCAQTLLLANPTPIFDAQNGRYDDSYNIVNPPFPIGVFGAASSNVFVSTNGFLSLDSGASDYANYQLPAELLPSTSIMPYWDDFLITEGTCNTGIFYDVYETARGNTFTIEYNVGSLRPSFIGTGEHFSVSFYEDHPGLVRFEYYQTTIHGSSATVGLQSGDLFSQFSFNQDNSIPDQYFIEIETNAEGSTTRTGSL</sequence>
<reference evidence="4" key="1">
    <citation type="journal article" date="2020" name="BMC Genomics">
        <title>Correction to: Identification and distribution of gene clusters required for synthesis of sphingolipid metabolism inhibitors in diverse species of the filamentous fungus Fusarium.</title>
        <authorList>
            <person name="Kim H.S."/>
            <person name="Lohmar J.M."/>
            <person name="Busman M."/>
            <person name="Brown D.W."/>
            <person name="Naumann T.A."/>
            <person name="Divon H.H."/>
            <person name="Lysoe E."/>
            <person name="Uhlig S."/>
            <person name="Proctor R.H."/>
        </authorList>
    </citation>
    <scope>NUCLEOTIDE SEQUENCE [LARGE SCALE GENOMIC DNA]</scope>
    <source>
        <strain evidence="4">NRRL 25331</strain>
    </source>
</reference>
<evidence type="ECO:0000313" key="3">
    <source>
        <dbReference type="EMBL" id="KAF5682527.1"/>
    </source>
</evidence>
<protein>
    <recommendedName>
        <fullName evidence="5">PA14 domain-containing protein</fullName>
    </recommendedName>
</protein>
<keyword evidence="2" id="KW-0732">Signal</keyword>
<proteinExistence type="predicted"/>
<keyword evidence="4" id="KW-1185">Reference proteome</keyword>
<dbReference type="Proteomes" id="UP000572754">
    <property type="component" value="Unassembled WGS sequence"/>
</dbReference>